<evidence type="ECO:0000259" key="3">
    <source>
        <dbReference type="PROSITE" id="PS50188"/>
    </source>
</evidence>
<dbReference type="InterPro" id="IPR013144">
    <property type="entry name" value="CRA_dom"/>
</dbReference>
<dbReference type="InterPro" id="IPR013320">
    <property type="entry name" value="ConA-like_dom_sf"/>
</dbReference>
<dbReference type="PROSITE" id="PS50897">
    <property type="entry name" value="CTLH"/>
    <property type="match status" value="1"/>
</dbReference>
<dbReference type="PROSITE" id="PS50188">
    <property type="entry name" value="B302_SPRY"/>
    <property type="match status" value="1"/>
</dbReference>
<comment type="function">
    <text evidence="1">Involved in the proteasome-dependent degradation of fructose-1,6-bisphosphatase.</text>
</comment>
<feature type="compositionally biased region" description="Basic and acidic residues" evidence="2">
    <location>
        <begin position="616"/>
        <end position="628"/>
    </location>
</feature>
<dbReference type="Pfam" id="PF10607">
    <property type="entry name" value="CTLH"/>
    <property type="match status" value="1"/>
</dbReference>
<dbReference type="SMART" id="SM00757">
    <property type="entry name" value="CRA"/>
    <property type="match status" value="1"/>
</dbReference>
<protein>
    <submittedName>
        <fullName evidence="5">Ad010f95-455f-4b93-95c8-b86cfdfc614a</fullName>
    </submittedName>
</protein>
<evidence type="ECO:0000256" key="2">
    <source>
        <dbReference type="SAM" id="MobiDB-lite"/>
    </source>
</evidence>
<name>A0A3S4ANN8_9PEZI</name>
<feature type="compositionally biased region" description="Polar residues" evidence="2">
    <location>
        <begin position="50"/>
        <end position="70"/>
    </location>
</feature>
<dbReference type="Gene3D" id="2.60.120.920">
    <property type="match status" value="1"/>
</dbReference>
<reference evidence="5 6" key="1">
    <citation type="submission" date="2018-04" db="EMBL/GenBank/DDBJ databases">
        <authorList>
            <person name="Huttner S."/>
            <person name="Dainat J."/>
        </authorList>
    </citation>
    <scope>NUCLEOTIDE SEQUENCE [LARGE SCALE GENOMIC DNA]</scope>
</reference>
<evidence type="ECO:0000256" key="1">
    <source>
        <dbReference type="ARBA" id="ARBA00002343"/>
    </source>
</evidence>
<evidence type="ECO:0000313" key="6">
    <source>
        <dbReference type="Proteomes" id="UP000289323"/>
    </source>
</evidence>
<proteinExistence type="predicted"/>
<gene>
    <name evidence="5" type="ORF">TT172_LOCUS4613</name>
</gene>
<dbReference type="PANTHER" id="PTHR12864">
    <property type="entry name" value="RAN BINDING PROTEIN 9-RELATED"/>
    <property type="match status" value="1"/>
</dbReference>
<dbReference type="SUPFAM" id="SSF49899">
    <property type="entry name" value="Concanavalin A-like lectins/glucanases"/>
    <property type="match status" value="1"/>
</dbReference>
<dbReference type="SMART" id="SM00668">
    <property type="entry name" value="CTLH"/>
    <property type="match status" value="1"/>
</dbReference>
<dbReference type="SMART" id="SM00449">
    <property type="entry name" value="SPRY"/>
    <property type="match status" value="1"/>
</dbReference>
<dbReference type="EMBL" id="OUUZ01000008">
    <property type="protein sequence ID" value="SPQ22194.1"/>
    <property type="molecule type" value="Genomic_DNA"/>
</dbReference>
<dbReference type="Proteomes" id="UP000289323">
    <property type="component" value="Unassembled WGS sequence"/>
</dbReference>
<dbReference type="InterPro" id="IPR001870">
    <property type="entry name" value="B30.2/SPRY"/>
</dbReference>
<sequence>MTNPYHHPLGSTTLAGGEASAGLPPVNVRRPSYASVVSGGSSSLARPGRSSFSHLLNPTPDSEQQPHASNHFASAQAPQFEPGGAYAQNGASGEDDSARYQFNQTLDRALRPSRLGSSFPYFSRAFDLYMGKDPLPPTHSTAPDDLRFPSDPTMPNVSSTGFLSPSYLRGTIYLQKLEEKHRAKLLAEREGGLSAGAQPGPSASVASSRIVSNGSSSHLPMLGTKVTGSAHRGVAYDVVEKPMLESEADDEFSPLPSKWNKDDKEAALEVLGDGYEVRHTGRVLSDHEASSIRADHYISPSCGVYYFEITVLHKRKDQAKMPPIAIGFASKEASVTRAPGWEPDSWGYHGDDGNSFASQNVGKPYAAQFGTGDTVGCLLNFRLNHALFTKNGQELPIAFKDIPFKDIKGKLYPIVGLKRKDDHIMANFGQRPFMFDIDGYMRTQQEIIEEEIRLADTSRLVPGLSETDLIQQLVLQFLQHDGYVETARAFAEELQAEKTALRLDPSEPVKGINIRDDEDAHNRQRIRRAILEGDIDRAMRDTNTYYPSVLRDNEQVYFRLRCRKFIEMIRQEAELNLHLESLRRAAAPQQQQMPDRRDKDEEMLEPGEAGDDDRQEGDRPDLHHHYHDNDMEMEDGLAAGEAAAIDAAAAALSRLSQEALAYGQELRAEFGASDHPRRETPKQLDEIFALMAYPNPLKVKEVAHLLDGSGRVAVAEELNSAILTSLGKSSRAALENVYAQTCVLLEDLRRDGGDGAFVTVQSVIDKIPRPRLR</sequence>
<dbReference type="InterPro" id="IPR035782">
    <property type="entry name" value="SPRY_RanBP9/10"/>
</dbReference>
<dbReference type="InterPro" id="IPR003877">
    <property type="entry name" value="SPRY_dom"/>
</dbReference>
<dbReference type="InterPro" id="IPR024964">
    <property type="entry name" value="CTLH/CRA"/>
</dbReference>
<dbReference type="SMART" id="SM00667">
    <property type="entry name" value="LisH"/>
    <property type="match status" value="1"/>
</dbReference>
<dbReference type="InterPro" id="IPR050618">
    <property type="entry name" value="Ubq-SigPath_Reg"/>
</dbReference>
<dbReference type="AlphaFoldDB" id="A0A3S4ANN8"/>
<organism evidence="5 6">
    <name type="scientific">Thermothielavioides terrestris</name>
    <dbReference type="NCBI Taxonomy" id="2587410"/>
    <lineage>
        <taxon>Eukaryota</taxon>
        <taxon>Fungi</taxon>
        <taxon>Dikarya</taxon>
        <taxon>Ascomycota</taxon>
        <taxon>Pezizomycotina</taxon>
        <taxon>Sordariomycetes</taxon>
        <taxon>Sordariomycetidae</taxon>
        <taxon>Sordariales</taxon>
        <taxon>Chaetomiaceae</taxon>
        <taxon>Thermothielavioides</taxon>
    </lineage>
</organism>
<evidence type="ECO:0000313" key="5">
    <source>
        <dbReference type="EMBL" id="SPQ22194.1"/>
    </source>
</evidence>
<accession>A0A3S4ANN8</accession>
<dbReference type="InterPro" id="IPR043136">
    <property type="entry name" value="B30.2/SPRY_sf"/>
</dbReference>
<feature type="region of interest" description="Disordered" evidence="2">
    <location>
        <begin position="585"/>
        <end position="628"/>
    </location>
</feature>
<feature type="compositionally biased region" description="Acidic residues" evidence="2">
    <location>
        <begin position="601"/>
        <end position="615"/>
    </location>
</feature>
<dbReference type="Pfam" id="PF00622">
    <property type="entry name" value="SPRY"/>
    <property type="match status" value="1"/>
</dbReference>
<feature type="domain" description="B30.2/SPRY" evidence="3">
    <location>
        <begin position="237"/>
        <end position="433"/>
    </location>
</feature>
<dbReference type="CDD" id="cd12909">
    <property type="entry name" value="SPRY_RanBP9_10"/>
    <property type="match status" value="1"/>
</dbReference>
<dbReference type="InterPro" id="IPR006595">
    <property type="entry name" value="CTLH_C"/>
</dbReference>
<feature type="domain" description="CTLH" evidence="4">
    <location>
        <begin position="522"/>
        <end position="576"/>
    </location>
</feature>
<feature type="region of interest" description="Disordered" evidence="2">
    <location>
        <begin position="1"/>
        <end position="70"/>
    </location>
</feature>
<dbReference type="InterPro" id="IPR006594">
    <property type="entry name" value="LisH"/>
</dbReference>
<evidence type="ECO:0000259" key="4">
    <source>
        <dbReference type="PROSITE" id="PS50897"/>
    </source>
</evidence>
<dbReference type="Pfam" id="PF08513">
    <property type="entry name" value="LisH"/>
    <property type="match status" value="1"/>
</dbReference>
<dbReference type="PROSITE" id="PS50896">
    <property type="entry name" value="LISH"/>
    <property type="match status" value="1"/>
</dbReference>